<keyword evidence="4" id="KW-0804">Transcription</keyword>
<sequence>MNFSFRQMRAFLAVARHASFTKAAEQLHISQAGLSAMVRDLETQLGSRLFERTTRATGIRRQTVFPARLALAVPRVEGERRRSVRWPQIDRDGLIALPDENPIQRLVNRHLGVQGDAPARVVTHLETVLAMVEAGLGQAVVPSFAAVARRRWRVSLVPVAPRVAVDYYCIMRAGQGDGERIDAFAQCFGSVAAEHMGATAAR</sequence>
<accession>A0ABU5X7W6</accession>
<evidence type="ECO:0000256" key="4">
    <source>
        <dbReference type="ARBA" id="ARBA00023163"/>
    </source>
</evidence>
<evidence type="ECO:0000259" key="5">
    <source>
        <dbReference type="PROSITE" id="PS50931"/>
    </source>
</evidence>
<keyword evidence="7" id="KW-1185">Reference proteome</keyword>
<dbReference type="InterPro" id="IPR000847">
    <property type="entry name" value="LysR_HTH_N"/>
</dbReference>
<dbReference type="PANTHER" id="PTHR30346:SF28">
    <property type="entry name" value="HTH-TYPE TRANSCRIPTIONAL REGULATOR CYNR"/>
    <property type="match status" value="1"/>
</dbReference>
<dbReference type="Pfam" id="PF00126">
    <property type="entry name" value="HTH_1"/>
    <property type="match status" value="1"/>
</dbReference>
<organism evidence="6 7">
    <name type="scientific">Bordetella parapertussis</name>
    <dbReference type="NCBI Taxonomy" id="519"/>
    <lineage>
        <taxon>Bacteria</taxon>
        <taxon>Pseudomonadati</taxon>
        <taxon>Pseudomonadota</taxon>
        <taxon>Betaproteobacteria</taxon>
        <taxon>Burkholderiales</taxon>
        <taxon>Alcaligenaceae</taxon>
        <taxon>Bordetella</taxon>
    </lineage>
</organism>
<dbReference type="Proteomes" id="UP001324595">
    <property type="component" value="Unassembled WGS sequence"/>
</dbReference>
<proteinExistence type="inferred from homology"/>
<comment type="similarity">
    <text evidence="1">Belongs to the LysR transcriptional regulatory family.</text>
</comment>
<evidence type="ECO:0000313" key="7">
    <source>
        <dbReference type="Proteomes" id="UP001324595"/>
    </source>
</evidence>
<dbReference type="SUPFAM" id="SSF46785">
    <property type="entry name" value="Winged helix' DNA-binding domain"/>
    <property type="match status" value="1"/>
</dbReference>
<keyword evidence="3" id="KW-0238">DNA-binding</keyword>
<dbReference type="RefSeq" id="WP_041937231.1">
    <property type="nucleotide sequence ID" value="NZ_AP019378.2"/>
</dbReference>
<reference evidence="6 7" key="1">
    <citation type="submission" date="2023-12" db="EMBL/GenBank/DDBJ databases">
        <title>Draft Genome Sequences of Bordetella parapertussis clinical Isolates from Colombia, 2023.</title>
        <authorList>
            <person name="Montilla E.A."/>
            <person name="Rojas F."/>
            <person name="Vargas M.N."/>
            <person name="Bonilla V."/>
            <person name="Duarte C."/>
        </authorList>
    </citation>
    <scope>NUCLEOTIDE SEQUENCE [LARGE SCALE GENOMIC DNA]</scope>
    <source>
        <strain evidence="6 7">320001806</strain>
    </source>
</reference>
<dbReference type="EMBL" id="JAXUBE010000084">
    <property type="protein sequence ID" value="MEB2664970.1"/>
    <property type="molecule type" value="Genomic_DNA"/>
</dbReference>
<dbReference type="GeneID" id="93204502"/>
<name>A0ABU5X7W6_BORPP</name>
<dbReference type="InterPro" id="IPR036390">
    <property type="entry name" value="WH_DNA-bd_sf"/>
</dbReference>
<dbReference type="PANTHER" id="PTHR30346">
    <property type="entry name" value="TRANSCRIPTIONAL DUAL REGULATOR HCAR-RELATED"/>
    <property type="match status" value="1"/>
</dbReference>
<dbReference type="PROSITE" id="PS50931">
    <property type="entry name" value="HTH_LYSR"/>
    <property type="match status" value="1"/>
</dbReference>
<comment type="caution">
    <text evidence="6">The sequence shown here is derived from an EMBL/GenBank/DDBJ whole genome shotgun (WGS) entry which is preliminary data.</text>
</comment>
<dbReference type="InterPro" id="IPR036388">
    <property type="entry name" value="WH-like_DNA-bd_sf"/>
</dbReference>
<gene>
    <name evidence="6" type="ORF">U5T69_17685</name>
</gene>
<feature type="domain" description="HTH lysR-type" evidence="5">
    <location>
        <begin position="1"/>
        <end position="57"/>
    </location>
</feature>
<keyword evidence="2" id="KW-0805">Transcription regulation</keyword>
<evidence type="ECO:0000256" key="2">
    <source>
        <dbReference type="ARBA" id="ARBA00023015"/>
    </source>
</evidence>
<protein>
    <submittedName>
        <fullName evidence="6">LysR family transcriptional regulator</fullName>
    </submittedName>
</protein>
<evidence type="ECO:0000256" key="3">
    <source>
        <dbReference type="ARBA" id="ARBA00023125"/>
    </source>
</evidence>
<dbReference type="Gene3D" id="1.10.10.10">
    <property type="entry name" value="Winged helix-like DNA-binding domain superfamily/Winged helix DNA-binding domain"/>
    <property type="match status" value="1"/>
</dbReference>
<evidence type="ECO:0000313" key="6">
    <source>
        <dbReference type="EMBL" id="MEB2664970.1"/>
    </source>
</evidence>
<dbReference type="Gene3D" id="3.40.190.10">
    <property type="entry name" value="Periplasmic binding protein-like II"/>
    <property type="match status" value="1"/>
</dbReference>
<evidence type="ECO:0000256" key="1">
    <source>
        <dbReference type="ARBA" id="ARBA00009437"/>
    </source>
</evidence>
<dbReference type="SUPFAM" id="SSF53850">
    <property type="entry name" value="Periplasmic binding protein-like II"/>
    <property type="match status" value="1"/>
</dbReference>
<dbReference type="PRINTS" id="PR00039">
    <property type="entry name" value="HTHLYSR"/>
</dbReference>